<reference evidence="12 13" key="1">
    <citation type="journal article" date="2021" name="DNA Res.">
        <title>Genome analysis of Candida subhashii reveals its hybrid nature and dual mitochondrial genome conformations.</title>
        <authorList>
            <person name="Mixao V."/>
            <person name="Hegedusova E."/>
            <person name="Saus E."/>
            <person name="Pryszcz L.P."/>
            <person name="Cillingova A."/>
            <person name="Nosek J."/>
            <person name="Gabaldon T."/>
        </authorList>
    </citation>
    <scope>NUCLEOTIDE SEQUENCE [LARGE SCALE GENOMIC DNA]</scope>
    <source>
        <strain evidence="12 13">CBS 10753</strain>
    </source>
</reference>
<dbReference type="InterPro" id="IPR013969">
    <property type="entry name" value="Oligosacch_biosynth_Alg14"/>
</dbReference>
<comment type="subcellular location">
    <subcellularLocation>
        <location evidence="1 11">Endoplasmic reticulum membrane</location>
        <topology evidence="1 11">Single-pass membrane protein</topology>
    </subcellularLocation>
    <subcellularLocation>
        <location evidence="2">Nucleus membrane</location>
        <topology evidence="2">Single-pass membrane protein</topology>
    </subcellularLocation>
</comment>
<accession>A0A8J5QNL4</accession>
<dbReference type="GO" id="GO:0043541">
    <property type="term" value="C:UDP-N-acetylglucosamine transferase complex"/>
    <property type="evidence" value="ECO:0007669"/>
    <property type="project" value="TreeGrafter"/>
</dbReference>
<dbReference type="Proteomes" id="UP000694255">
    <property type="component" value="Unassembled WGS sequence"/>
</dbReference>
<dbReference type="PANTHER" id="PTHR12154:SF4">
    <property type="entry name" value="UDP-N-ACETYLGLUCOSAMINE TRANSFERASE SUBUNIT ALG14 HOMOLOG"/>
    <property type="match status" value="1"/>
</dbReference>
<evidence type="ECO:0000256" key="8">
    <source>
        <dbReference type="ARBA" id="ARBA00022989"/>
    </source>
</evidence>
<keyword evidence="13" id="KW-1185">Reference proteome</keyword>
<dbReference type="OrthoDB" id="17098at2759"/>
<dbReference type="AlphaFoldDB" id="A0A8J5QNL4"/>
<keyword evidence="8 11" id="KW-1133">Transmembrane helix</keyword>
<keyword evidence="9 11" id="KW-0472">Membrane</keyword>
<name>A0A8J5QNL4_9ASCO</name>
<keyword evidence="7 11" id="KW-0256">Endoplasmic reticulum</keyword>
<comment type="caution">
    <text evidence="11">Lacks conserved residue(s) required for the propagation of feature annotation.</text>
</comment>
<dbReference type="EMBL" id="JAGSYN010000063">
    <property type="protein sequence ID" value="KAG7664839.1"/>
    <property type="molecule type" value="Genomic_DNA"/>
</dbReference>
<comment type="similarity">
    <text evidence="3 11">Belongs to the ALG14 family.</text>
</comment>
<organism evidence="12 13">
    <name type="scientific">[Candida] subhashii</name>
    <dbReference type="NCBI Taxonomy" id="561895"/>
    <lineage>
        <taxon>Eukaryota</taxon>
        <taxon>Fungi</taxon>
        <taxon>Dikarya</taxon>
        <taxon>Ascomycota</taxon>
        <taxon>Saccharomycotina</taxon>
        <taxon>Pichiomycetes</taxon>
        <taxon>Debaryomycetaceae</taxon>
        <taxon>Spathaspora</taxon>
    </lineage>
</organism>
<evidence type="ECO:0000256" key="10">
    <source>
        <dbReference type="ARBA" id="ARBA00032062"/>
    </source>
</evidence>
<evidence type="ECO:0000256" key="5">
    <source>
        <dbReference type="ARBA" id="ARBA00017467"/>
    </source>
</evidence>
<evidence type="ECO:0000256" key="2">
    <source>
        <dbReference type="ARBA" id="ARBA00004590"/>
    </source>
</evidence>
<evidence type="ECO:0000256" key="6">
    <source>
        <dbReference type="ARBA" id="ARBA00022692"/>
    </source>
</evidence>
<dbReference type="PANTHER" id="PTHR12154">
    <property type="entry name" value="GLYCOSYL TRANSFERASE-RELATED"/>
    <property type="match status" value="1"/>
</dbReference>
<sequence>MDHDEVLCVVVAIILLPIFLILLRLIWILPALRLPSTISEKRNLNEIPNGSTMAIFLGSGGHTGEMLRLISKLNLSKFTRTWIYSSGDNTSIKKATEFEEAQLNDNNEHHQPQYLCIPRARKVGEPILSSIISTLYSFIISAIKLVFLKRKPSILLLNGPGTTVPIAYIIFTLKFLGICNTKIIYVESLARVNKLSLSGLLLLPICDRFIVQWESLAIKYKRAEYYGILI</sequence>
<dbReference type="Pfam" id="PF08660">
    <property type="entry name" value="Alg14"/>
    <property type="match status" value="1"/>
</dbReference>
<proteinExistence type="inferred from homology"/>
<gene>
    <name evidence="11" type="primary">ALG14</name>
    <name evidence="12" type="ORF">J8A68_001656</name>
</gene>
<comment type="subunit">
    <text evidence="4 11">Heterodimer with ALG13 to form a functional enzyme.</text>
</comment>
<comment type="function">
    <text evidence="11">Involved in protein N-glycosylation. Essential for the second step of the dolichol-linked oligosaccharide pathway. Anchors the catalytic subunit ALG13 to the ER.</text>
</comment>
<feature type="transmembrane region" description="Helical" evidence="11">
    <location>
        <begin position="6"/>
        <end position="32"/>
    </location>
</feature>
<dbReference type="GO" id="GO:0006488">
    <property type="term" value="P:dolichol-linked oligosaccharide biosynthetic process"/>
    <property type="evidence" value="ECO:0007669"/>
    <property type="project" value="InterPro"/>
</dbReference>
<evidence type="ECO:0000256" key="4">
    <source>
        <dbReference type="ARBA" id="ARBA00011335"/>
    </source>
</evidence>
<keyword evidence="6 11" id="KW-0812">Transmembrane</keyword>
<evidence type="ECO:0000256" key="3">
    <source>
        <dbReference type="ARBA" id="ARBA00009731"/>
    </source>
</evidence>
<feature type="transmembrane region" description="Helical" evidence="11">
    <location>
        <begin position="166"/>
        <end position="185"/>
    </location>
</feature>
<feature type="transmembrane region" description="Helical" evidence="11">
    <location>
        <begin position="127"/>
        <end position="146"/>
    </location>
</feature>
<protein>
    <recommendedName>
        <fullName evidence="5 11">UDP-N-acetylglucosamine transferase subunit ALG14</fullName>
    </recommendedName>
    <alternativeName>
        <fullName evidence="10 11">Asparagine-linked glycosylation protein 14</fullName>
    </alternativeName>
</protein>
<evidence type="ECO:0000313" key="12">
    <source>
        <dbReference type="EMBL" id="KAG7664839.1"/>
    </source>
</evidence>
<evidence type="ECO:0000256" key="9">
    <source>
        <dbReference type="ARBA" id="ARBA00023136"/>
    </source>
</evidence>
<dbReference type="GO" id="GO:0031965">
    <property type="term" value="C:nuclear membrane"/>
    <property type="evidence" value="ECO:0007669"/>
    <property type="project" value="UniProtKB-SubCell"/>
</dbReference>
<evidence type="ECO:0000256" key="7">
    <source>
        <dbReference type="ARBA" id="ARBA00022824"/>
    </source>
</evidence>
<evidence type="ECO:0000256" key="1">
    <source>
        <dbReference type="ARBA" id="ARBA00004389"/>
    </source>
</evidence>
<evidence type="ECO:0000313" key="13">
    <source>
        <dbReference type="Proteomes" id="UP000694255"/>
    </source>
</evidence>
<dbReference type="GO" id="GO:0004577">
    <property type="term" value="F:N-acetylglucosaminyldiphosphodolichol N-acetylglucosaminyltransferase activity"/>
    <property type="evidence" value="ECO:0007669"/>
    <property type="project" value="TreeGrafter"/>
</dbReference>
<evidence type="ECO:0000256" key="11">
    <source>
        <dbReference type="RuleBase" id="RU362127"/>
    </source>
</evidence>
<comment type="caution">
    <text evidence="12">The sequence shown here is derived from an EMBL/GenBank/DDBJ whole genome shotgun (WGS) entry which is preliminary data.</text>
</comment>